<dbReference type="InterPro" id="IPR001405">
    <property type="entry name" value="UPF0758"/>
</dbReference>
<evidence type="ECO:0000256" key="4">
    <source>
        <dbReference type="ARBA" id="ARBA00022801"/>
    </source>
</evidence>
<dbReference type="NCBIfam" id="TIGR00608">
    <property type="entry name" value="radc"/>
    <property type="match status" value="1"/>
</dbReference>
<evidence type="ECO:0000256" key="1">
    <source>
        <dbReference type="ARBA" id="ARBA00010243"/>
    </source>
</evidence>
<dbReference type="GO" id="GO:0046872">
    <property type="term" value="F:metal ion binding"/>
    <property type="evidence" value="ECO:0007669"/>
    <property type="project" value="UniProtKB-KW"/>
</dbReference>
<dbReference type="InterPro" id="IPR046778">
    <property type="entry name" value="UPF0758_N"/>
</dbReference>
<dbReference type="GO" id="GO:0006508">
    <property type="term" value="P:proteolysis"/>
    <property type="evidence" value="ECO:0007669"/>
    <property type="project" value="UniProtKB-KW"/>
</dbReference>
<comment type="similarity">
    <text evidence="1 7">Belongs to the UPF0758 family.</text>
</comment>
<dbReference type="SUPFAM" id="SSF47781">
    <property type="entry name" value="RuvA domain 2-like"/>
    <property type="match status" value="1"/>
</dbReference>
<keyword evidence="10" id="KW-1185">Reference proteome</keyword>
<evidence type="ECO:0000313" key="9">
    <source>
        <dbReference type="EMBL" id="KNZ69568.1"/>
    </source>
</evidence>
<dbReference type="EMBL" id="LGTE01000011">
    <property type="protein sequence ID" value="KNZ69568.1"/>
    <property type="molecule type" value="Genomic_DNA"/>
</dbReference>
<name>A0A0L6W2G4_9FIRM</name>
<keyword evidence="6" id="KW-0482">Metalloprotease</keyword>
<dbReference type="InterPro" id="IPR010994">
    <property type="entry name" value="RuvA_2-like"/>
</dbReference>
<keyword evidence="2" id="KW-0645">Protease</keyword>
<evidence type="ECO:0000256" key="7">
    <source>
        <dbReference type="RuleBase" id="RU003797"/>
    </source>
</evidence>
<dbReference type="SUPFAM" id="SSF102712">
    <property type="entry name" value="JAB1/MPN domain"/>
    <property type="match status" value="1"/>
</dbReference>
<accession>A0A0L6W2G4</accession>
<evidence type="ECO:0000256" key="2">
    <source>
        <dbReference type="ARBA" id="ARBA00022670"/>
    </source>
</evidence>
<gene>
    <name evidence="9" type="ORF">Tfer_1813</name>
</gene>
<organism evidence="9 10">
    <name type="scientific">Thermincola ferriacetica</name>
    <dbReference type="NCBI Taxonomy" id="281456"/>
    <lineage>
        <taxon>Bacteria</taxon>
        <taxon>Bacillati</taxon>
        <taxon>Bacillota</taxon>
        <taxon>Clostridia</taxon>
        <taxon>Eubacteriales</taxon>
        <taxon>Thermincolaceae</taxon>
        <taxon>Thermincola</taxon>
    </lineage>
</organism>
<feature type="domain" description="MPN" evidence="8">
    <location>
        <begin position="109"/>
        <end position="231"/>
    </location>
</feature>
<dbReference type="PROSITE" id="PS50249">
    <property type="entry name" value="MPN"/>
    <property type="match status" value="1"/>
</dbReference>
<dbReference type="InterPro" id="IPR025657">
    <property type="entry name" value="RadC_JAB"/>
</dbReference>
<evidence type="ECO:0000259" key="8">
    <source>
        <dbReference type="PROSITE" id="PS50249"/>
    </source>
</evidence>
<evidence type="ECO:0000256" key="6">
    <source>
        <dbReference type="ARBA" id="ARBA00023049"/>
    </source>
</evidence>
<keyword evidence="4" id="KW-0378">Hydrolase</keyword>
<dbReference type="InterPro" id="IPR020891">
    <property type="entry name" value="UPF0758_CS"/>
</dbReference>
<dbReference type="InterPro" id="IPR037518">
    <property type="entry name" value="MPN"/>
</dbReference>
<dbReference type="GO" id="GO:0008237">
    <property type="term" value="F:metallopeptidase activity"/>
    <property type="evidence" value="ECO:0007669"/>
    <property type="project" value="UniProtKB-KW"/>
</dbReference>
<dbReference type="Pfam" id="PF04002">
    <property type="entry name" value="RadC"/>
    <property type="match status" value="1"/>
</dbReference>
<dbReference type="Gene3D" id="3.40.140.10">
    <property type="entry name" value="Cytidine Deaminase, domain 2"/>
    <property type="match status" value="1"/>
</dbReference>
<keyword evidence="3" id="KW-0479">Metal-binding</keyword>
<dbReference type="Pfam" id="PF20582">
    <property type="entry name" value="UPF0758_N"/>
    <property type="match status" value="1"/>
</dbReference>
<keyword evidence="5" id="KW-0862">Zinc</keyword>
<dbReference type="Proteomes" id="UP000037175">
    <property type="component" value="Unassembled WGS sequence"/>
</dbReference>
<dbReference type="Gene3D" id="1.10.150.20">
    <property type="entry name" value="5' to 3' exonuclease, C-terminal subdomain"/>
    <property type="match status" value="1"/>
</dbReference>
<comment type="caution">
    <text evidence="9">The sequence shown here is derived from an EMBL/GenBank/DDBJ whole genome shotgun (WGS) entry which is preliminary data.</text>
</comment>
<evidence type="ECO:0000256" key="5">
    <source>
        <dbReference type="ARBA" id="ARBA00022833"/>
    </source>
</evidence>
<protein>
    <submittedName>
        <fullName evidence="9">DNA repair protein RadC</fullName>
    </submittedName>
</protein>
<reference evidence="10" key="1">
    <citation type="submission" date="2015-07" db="EMBL/GenBank/DDBJ databases">
        <title>Complete Genome of Thermincola ferriacetica strain Z-0001T.</title>
        <authorList>
            <person name="Lusk B."/>
            <person name="Badalamenti J.P."/>
            <person name="Parameswaran P."/>
            <person name="Bond D.R."/>
            <person name="Torres C.I."/>
        </authorList>
    </citation>
    <scope>NUCLEOTIDE SEQUENCE [LARGE SCALE GENOMIC DNA]</scope>
    <source>
        <strain evidence="10">Z-0001</strain>
    </source>
</reference>
<dbReference type="PANTHER" id="PTHR30471">
    <property type="entry name" value="DNA REPAIR PROTEIN RADC"/>
    <property type="match status" value="1"/>
</dbReference>
<dbReference type="PANTHER" id="PTHR30471:SF3">
    <property type="entry name" value="UPF0758 PROTEIN YEES-RELATED"/>
    <property type="match status" value="1"/>
</dbReference>
<dbReference type="PROSITE" id="PS01302">
    <property type="entry name" value="UPF0758"/>
    <property type="match status" value="1"/>
</dbReference>
<evidence type="ECO:0000313" key="10">
    <source>
        <dbReference type="Proteomes" id="UP000037175"/>
    </source>
</evidence>
<proteinExistence type="inferred from homology"/>
<evidence type="ECO:0000256" key="3">
    <source>
        <dbReference type="ARBA" id="ARBA00022723"/>
    </source>
</evidence>
<sequence>MGVTGYHVTIKEMPQELRPRERLLTEGPGSLSNAELIAILLGTGTRTCTAVQLASQLLSAFGGLKELVGASVEEISSIKGIGLAKATQVKAALELAGRLSLLAGEKKYTIRTPEDVAGILMEKMRHYDREHFLAIMLNTKNQVLNIETVSIGHLNASLVHPREIFKSAIKKSAAALIVAHNHPSGDPHPSKEDILITKRLVEVGEIIGIEVLDHVILGDNNFTSLKQEGLI</sequence>
<dbReference type="RefSeq" id="WP_013121378.1">
    <property type="nucleotide sequence ID" value="NZ_LGTE01000011.1"/>
</dbReference>
<dbReference type="CDD" id="cd08071">
    <property type="entry name" value="MPN_DUF2466"/>
    <property type="match status" value="1"/>
</dbReference>
<dbReference type="NCBIfam" id="NF000642">
    <property type="entry name" value="PRK00024.1"/>
    <property type="match status" value="1"/>
</dbReference>
<dbReference type="AlphaFoldDB" id="A0A0L6W2G4"/>
<dbReference type="PATRIC" id="fig|281456.6.peg.1909"/>